<reference evidence="3 4" key="1">
    <citation type="submission" date="2016-11" db="EMBL/GenBank/DDBJ databases">
        <title>The macronuclear genome of Stentor coeruleus: a giant cell with tiny introns.</title>
        <authorList>
            <person name="Slabodnick M."/>
            <person name="Ruby J.G."/>
            <person name="Reiff S.B."/>
            <person name="Swart E.C."/>
            <person name="Gosai S."/>
            <person name="Prabakaran S."/>
            <person name="Witkowska E."/>
            <person name="Larue G.E."/>
            <person name="Fisher S."/>
            <person name="Freeman R.M."/>
            <person name="Gunawardena J."/>
            <person name="Chu W."/>
            <person name="Stover N.A."/>
            <person name="Gregory B.D."/>
            <person name="Nowacki M."/>
            <person name="Derisi J."/>
            <person name="Roy S.W."/>
            <person name="Marshall W.F."/>
            <person name="Sood P."/>
        </authorList>
    </citation>
    <scope>NUCLEOTIDE SEQUENCE [LARGE SCALE GENOMIC DNA]</scope>
    <source>
        <strain evidence="3">WM001</strain>
    </source>
</reference>
<evidence type="ECO:0000313" key="3">
    <source>
        <dbReference type="EMBL" id="OMJ88514.1"/>
    </source>
</evidence>
<proteinExistence type="predicted"/>
<comment type="caution">
    <text evidence="3">The sequence shown here is derived from an EMBL/GenBank/DDBJ whole genome shotgun (WGS) entry which is preliminary data.</text>
</comment>
<keyword evidence="4" id="KW-1185">Reference proteome</keyword>
<feature type="region of interest" description="Disordered" evidence="2">
    <location>
        <begin position="182"/>
        <end position="201"/>
    </location>
</feature>
<protein>
    <submittedName>
        <fullName evidence="3">Uncharacterized protein</fullName>
    </submittedName>
</protein>
<evidence type="ECO:0000313" key="4">
    <source>
        <dbReference type="Proteomes" id="UP000187209"/>
    </source>
</evidence>
<sequence>MDTLDLDYSGMADFSVQGPMFNPPFLDEISKIESNESREILVKLSNAEVKLSKLAAACKARDAEISRLEKSNSDLKNLLKNTDIEELSLQLQHMQFLNKALEQKFQDSQIKIYNMEKAEKKELKDCKLKIDELEKDKKRLEENFQDVKDQLTMVEYEKNYLQSRNGALEKRLKILENYKDNSAGTELSPKKVVKGRKTSGEYQQNSSLSSALKLFQEFPLPKG</sequence>
<dbReference type="AlphaFoldDB" id="A0A1R2CHJ1"/>
<name>A0A1R2CHJ1_9CILI</name>
<dbReference type="Proteomes" id="UP000187209">
    <property type="component" value="Unassembled WGS sequence"/>
</dbReference>
<dbReference type="EMBL" id="MPUH01000149">
    <property type="protein sequence ID" value="OMJ88514.1"/>
    <property type="molecule type" value="Genomic_DNA"/>
</dbReference>
<gene>
    <name evidence="3" type="ORF">SteCoe_9555</name>
</gene>
<keyword evidence="1" id="KW-0175">Coiled coil</keyword>
<dbReference type="OrthoDB" id="325157at2759"/>
<evidence type="ECO:0000256" key="2">
    <source>
        <dbReference type="SAM" id="MobiDB-lite"/>
    </source>
</evidence>
<feature type="coiled-coil region" evidence="1">
    <location>
        <begin position="65"/>
        <end position="157"/>
    </location>
</feature>
<organism evidence="3 4">
    <name type="scientific">Stentor coeruleus</name>
    <dbReference type="NCBI Taxonomy" id="5963"/>
    <lineage>
        <taxon>Eukaryota</taxon>
        <taxon>Sar</taxon>
        <taxon>Alveolata</taxon>
        <taxon>Ciliophora</taxon>
        <taxon>Postciliodesmatophora</taxon>
        <taxon>Heterotrichea</taxon>
        <taxon>Heterotrichida</taxon>
        <taxon>Stentoridae</taxon>
        <taxon>Stentor</taxon>
    </lineage>
</organism>
<accession>A0A1R2CHJ1</accession>
<evidence type="ECO:0000256" key="1">
    <source>
        <dbReference type="SAM" id="Coils"/>
    </source>
</evidence>